<dbReference type="GO" id="GO:0008654">
    <property type="term" value="P:phospholipid biosynthetic process"/>
    <property type="evidence" value="ECO:0007669"/>
    <property type="project" value="UniProtKB-KW"/>
</dbReference>
<evidence type="ECO:0000256" key="4">
    <source>
        <dbReference type="ARBA" id="ARBA00023098"/>
    </source>
</evidence>
<evidence type="ECO:0000256" key="2">
    <source>
        <dbReference type="ARBA" id="ARBA00022516"/>
    </source>
</evidence>
<keyword evidence="9" id="KW-1208">Phospholipid metabolism</keyword>
<keyword evidence="10" id="KW-0670">Pyruvate</keyword>
<keyword evidence="6" id="KW-0865">Zymogen</keyword>
<dbReference type="Pfam" id="PF02666">
    <property type="entry name" value="PS_Dcarbxylase"/>
    <property type="match status" value="1"/>
</dbReference>
<keyword evidence="3" id="KW-0210">Decarboxylase</keyword>
<dbReference type="GO" id="GO:0004609">
    <property type="term" value="F:phosphatidylserine decarboxylase activity"/>
    <property type="evidence" value="ECO:0007669"/>
    <property type="project" value="UniProtKB-EC"/>
</dbReference>
<keyword evidence="4" id="KW-0443">Lipid metabolism</keyword>
<dbReference type="AlphaFoldDB" id="A0A485M3A4"/>
<dbReference type="NCBIfam" id="NF003685">
    <property type="entry name" value="PRK05305.2-5"/>
    <property type="match status" value="1"/>
</dbReference>
<feature type="transmembrane region" description="Helical" evidence="11">
    <location>
        <begin position="20"/>
        <end position="41"/>
    </location>
</feature>
<dbReference type="HAMAP" id="MF_00664">
    <property type="entry name" value="PS_decarb_PSD_A"/>
    <property type="match status" value="1"/>
</dbReference>
<keyword evidence="2" id="KW-0444">Lipid biosynthesis</keyword>
<keyword evidence="11" id="KW-1133">Transmembrane helix</keyword>
<keyword evidence="7" id="KW-0594">Phospholipid biosynthesis</keyword>
<dbReference type="EMBL" id="CAADRM010000105">
    <property type="protein sequence ID" value="VFU15376.1"/>
    <property type="molecule type" value="Genomic_DNA"/>
</dbReference>
<evidence type="ECO:0000256" key="6">
    <source>
        <dbReference type="ARBA" id="ARBA00023145"/>
    </source>
</evidence>
<evidence type="ECO:0000256" key="11">
    <source>
        <dbReference type="SAM" id="Phobius"/>
    </source>
</evidence>
<organism evidence="12">
    <name type="scientific">anaerobic digester metagenome</name>
    <dbReference type="NCBI Taxonomy" id="1263854"/>
    <lineage>
        <taxon>unclassified sequences</taxon>
        <taxon>metagenomes</taxon>
        <taxon>ecological metagenomes</taxon>
    </lineage>
</organism>
<evidence type="ECO:0000256" key="10">
    <source>
        <dbReference type="ARBA" id="ARBA00023317"/>
    </source>
</evidence>
<proteinExistence type="inferred from homology"/>
<dbReference type="InterPro" id="IPR033175">
    <property type="entry name" value="PSD-A"/>
</dbReference>
<dbReference type="EC" id="4.1.1.65" evidence="12"/>
<dbReference type="NCBIfam" id="NF003678">
    <property type="entry name" value="PRK05305.1-2"/>
    <property type="match status" value="1"/>
</dbReference>
<name>A0A485M3A4_9ZZZZ</name>
<keyword evidence="5 11" id="KW-0472">Membrane</keyword>
<dbReference type="InterPro" id="IPR003817">
    <property type="entry name" value="PS_Dcarbxylase"/>
</dbReference>
<evidence type="ECO:0000256" key="9">
    <source>
        <dbReference type="ARBA" id="ARBA00023264"/>
    </source>
</evidence>
<accession>A0A485M3A4</accession>
<gene>
    <name evidence="12" type="primary">psd</name>
    <name evidence="12" type="ORF">SCFA_410033</name>
</gene>
<dbReference type="PANTHER" id="PTHR35809">
    <property type="entry name" value="ARCHAETIDYLSERINE DECARBOXYLASE PROENZYME-RELATED"/>
    <property type="match status" value="1"/>
</dbReference>
<evidence type="ECO:0000256" key="1">
    <source>
        <dbReference type="ARBA" id="ARBA00022475"/>
    </source>
</evidence>
<keyword evidence="8 12" id="KW-0456">Lyase</keyword>
<dbReference type="PANTHER" id="PTHR35809:SF1">
    <property type="entry name" value="ARCHAETIDYLSERINE DECARBOXYLASE PROENZYME-RELATED"/>
    <property type="match status" value="1"/>
</dbReference>
<reference evidence="12" key="1">
    <citation type="submission" date="2019-03" db="EMBL/GenBank/DDBJ databases">
        <authorList>
            <person name="Hao L."/>
        </authorList>
    </citation>
    <scope>NUCLEOTIDE SEQUENCE</scope>
</reference>
<evidence type="ECO:0000313" key="12">
    <source>
        <dbReference type="EMBL" id="VFU15376.1"/>
    </source>
</evidence>
<protein>
    <submittedName>
        <fullName evidence="12">Phosphatidylserine decarboxylase proenzyme</fullName>
        <ecNumber evidence="12">4.1.1.65</ecNumber>
    </submittedName>
</protein>
<evidence type="ECO:0000256" key="8">
    <source>
        <dbReference type="ARBA" id="ARBA00023239"/>
    </source>
</evidence>
<keyword evidence="1" id="KW-1003">Cell membrane</keyword>
<evidence type="ECO:0000256" key="7">
    <source>
        <dbReference type="ARBA" id="ARBA00023209"/>
    </source>
</evidence>
<keyword evidence="11" id="KW-0812">Transmembrane</keyword>
<sequence>MKIRREGFPFIFGSGLLSLVLARLGLGIVGLIPVIFVTWFFRDPERKVPAGEGLVISPADGKVLDVVNTEEERVGPCTKVSIFMSVFNVHVNRSPVSGTVVGKQYKPGTFHMANLGKKTEANERMILYIENQDGVFRVDQVAGLVARRISCMPVVGDTVEAGQRIGLIRFGSLLECYMPLGFTAAVSRGQTVFAGETVIGRKE</sequence>
<evidence type="ECO:0000256" key="5">
    <source>
        <dbReference type="ARBA" id="ARBA00023136"/>
    </source>
</evidence>
<evidence type="ECO:0000256" key="3">
    <source>
        <dbReference type="ARBA" id="ARBA00022793"/>
    </source>
</evidence>